<dbReference type="EMBL" id="CP010992">
    <property type="protein sequence ID" value="AMO20164.1"/>
    <property type="molecule type" value="Genomic_DNA"/>
</dbReference>
<feature type="transmembrane region" description="Helical" evidence="1">
    <location>
        <begin position="176"/>
        <end position="195"/>
    </location>
</feature>
<sequence length="200" mass="23048">MKQIFSLYSYIFHPLFISFYTILFHTSFSSEFNNSNNYIYKAFIITIFIPLIIFYLLIRIKKIENSMINNVKERKIPLTLQLVLYSIIIFSLINPEKNPELLDYFLASSISTLIALYFATLNKKISLHMLSIVSTSLWIGLNYTKVSSHILLIIILTTLISCVAISRLVMKAHTPIELVLGSIIGAFPQLIFFLSRESFC</sequence>
<feature type="transmembrane region" description="Helical" evidence="1">
    <location>
        <begin position="7"/>
        <end position="26"/>
    </location>
</feature>
<accession>A0AAI8CHA9</accession>
<keyword evidence="1" id="KW-1133">Transmembrane helix</keyword>
<evidence type="ECO:0008006" key="4">
    <source>
        <dbReference type="Google" id="ProtNLM"/>
    </source>
</evidence>
<reference evidence="3" key="1">
    <citation type="submission" date="2016-03" db="EMBL/GenBank/DDBJ databases">
        <title>Flavobacterium columnare strain B185, complete genome.</title>
        <authorList>
            <person name="Sundberg L.-R."/>
            <person name="Papponen P."/>
            <person name="Laanto E."/>
        </authorList>
    </citation>
    <scope>NUCLEOTIDE SEQUENCE [LARGE SCALE GENOMIC DNA]</scope>
    <source>
        <strain evidence="3">B185</strain>
    </source>
</reference>
<gene>
    <name evidence="2" type="ORF">UN65_07290</name>
</gene>
<evidence type="ECO:0000313" key="3">
    <source>
        <dbReference type="Proteomes" id="UP000304840"/>
    </source>
</evidence>
<evidence type="ECO:0000256" key="1">
    <source>
        <dbReference type="SAM" id="Phobius"/>
    </source>
</evidence>
<keyword evidence="1" id="KW-0472">Membrane</keyword>
<dbReference type="RefSeq" id="WP_138425260.1">
    <property type="nucleotide sequence ID" value="NZ_CP010992.1"/>
</dbReference>
<dbReference type="Proteomes" id="UP000304840">
    <property type="component" value="Chromosome"/>
</dbReference>
<organism evidence="2 3">
    <name type="scientific">Flavobacterium columnare</name>
    <dbReference type="NCBI Taxonomy" id="996"/>
    <lineage>
        <taxon>Bacteria</taxon>
        <taxon>Pseudomonadati</taxon>
        <taxon>Bacteroidota</taxon>
        <taxon>Flavobacteriia</taxon>
        <taxon>Flavobacteriales</taxon>
        <taxon>Flavobacteriaceae</taxon>
        <taxon>Flavobacterium</taxon>
    </lineage>
</organism>
<dbReference type="AlphaFoldDB" id="A0AAI8CHA9"/>
<evidence type="ECO:0000313" key="2">
    <source>
        <dbReference type="EMBL" id="AMO20164.1"/>
    </source>
</evidence>
<keyword evidence="1" id="KW-0812">Transmembrane</keyword>
<feature type="transmembrane region" description="Helical" evidence="1">
    <location>
        <begin position="101"/>
        <end position="118"/>
    </location>
</feature>
<proteinExistence type="predicted"/>
<feature type="transmembrane region" description="Helical" evidence="1">
    <location>
        <begin position="78"/>
        <end position="95"/>
    </location>
</feature>
<protein>
    <recommendedName>
        <fullName evidence="4">Phosphatidic acid phosphatase type 2/haloperoxidase domain-containing protein</fullName>
    </recommendedName>
</protein>
<feature type="transmembrane region" description="Helical" evidence="1">
    <location>
        <begin position="149"/>
        <end position="169"/>
    </location>
</feature>
<feature type="transmembrane region" description="Helical" evidence="1">
    <location>
        <begin position="38"/>
        <end position="58"/>
    </location>
</feature>
<reference evidence="2 3" key="2">
    <citation type="submission" date="2019-05" db="EMBL/GenBank/DDBJ databases">
        <authorList>
            <person name="Ravantti J.J."/>
        </authorList>
    </citation>
    <scope>NUCLEOTIDE SEQUENCE [LARGE SCALE GENOMIC DNA]</scope>
    <source>
        <strain evidence="2 3">B185</strain>
    </source>
</reference>
<name>A0AAI8CHA9_9FLAO</name>